<feature type="domain" description="AB hydrolase-1" evidence="2">
    <location>
        <begin position="33"/>
        <end position="140"/>
    </location>
</feature>
<sequence length="303" mass="32228">MSRAHHELDVPVDGGMLHVGVSEADTPDAPTALLIHGVTSSHLAWPFVADRLPHLRLVAPDLRGRGRSNTLAGPAGMVAHAADMVAVLDALDIDRVVVVGHSMGAFVSVVLADRYPDRVASLVLVDGGLPLDVPPGLDPDTAIRLVLGPTAERLGMRFASTDEYLDFWRAHPAFRTAWTSQLEAYLAYDLVDDGQGALRPATAYATVVDDTVDMNTGTAVPDALARMRHPARLFTVPRGLQDEPPGLYAPAYLDRLLADNPALAHRRIEGFNHYTIVMSPDGAQAIAPEIAAAVSAAPPRSGS</sequence>
<dbReference type="EMBL" id="CP035494">
    <property type="protein sequence ID" value="QAY61087.1"/>
    <property type="molecule type" value="Genomic_DNA"/>
</dbReference>
<dbReference type="Gene3D" id="3.40.50.1820">
    <property type="entry name" value="alpha/beta hydrolase"/>
    <property type="match status" value="1"/>
</dbReference>
<protein>
    <submittedName>
        <fullName evidence="3">Alpha/beta fold hydrolase</fullName>
    </submittedName>
</protein>
<dbReference type="GO" id="GO:0016787">
    <property type="term" value="F:hydrolase activity"/>
    <property type="evidence" value="ECO:0007669"/>
    <property type="project" value="UniProtKB-KW"/>
</dbReference>
<evidence type="ECO:0000313" key="3">
    <source>
        <dbReference type="EMBL" id="QAY61087.1"/>
    </source>
</evidence>
<evidence type="ECO:0000313" key="4">
    <source>
        <dbReference type="Proteomes" id="UP000293995"/>
    </source>
</evidence>
<dbReference type="PANTHER" id="PTHR43798">
    <property type="entry name" value="MONOACYLGLYCEROL LIPASE"/>
    <property type="match status" value="1"/>
</dbReference>
<proteinExistence type="predicted"/>
<dbReference type="OrthoDB" id="63962at2"/>
<dbReference type="InterPro" id="IPR050266">
    <property type="entry name" value="AB_hydrolase_sf"/>
</dbReference>
<dbReference type="RefSeq" id="WP_129391838.1">
    <property type="nucleotide sequence ID" value="NZ_CP035494.1"/>
</dbReference>
<dbReference type="AlphaFoldDB" id="A0A4P6ELI6"/>
<gene>
    <name evidence="3" type="ORF">ET475_14575</name>
</gene>
<evidence type="ECO:0000259" key="2">
    <source>
        <dbReference type="Pfam" id="PF00561"/>
    </source>
</evidence>
<dbReference type="Pfam" id="PF00561">
    <property type="entry name" value="Abhydrolase_1"/>
    <property type="match status" value="1"/>
</dbReference>
<dbReference type="SUPFAM" id="SSF53474">
    <property type="entry name" value="alpha/beta-Hydrolases"/>
    <property type="match status" value="1"/>
</dbReference>
<dbReference type="KEGG" id="mprt:ET475_14575"/>
<reference evidence="3 4" key="1">
    <citation type="submission" date="2019-01" db="EMBL/GenBank/DDBJ databases">
        <title>Genome sequencing of strain DFW100M-13.</title>
        <authorList>
            <person name="Heo J."/>
            <person name="Kim S.-J."/>
            <person name="Kim J.-S."/>
            <person name="Hong S.-B."/>
            <person name="Kwon S.-W."/>
        </authorList>
    </citation>
    <scope>NUCLEOTIDE SEQUENCE [LARGE SCALE GENOMIC DNA]</scope>
    <source>
        <strain evidence="3 4">DFW100M-13</strain>
    </source>
</reference>
<name>A0A4P6ELI6_9MICO</name>
<dbReference type="PANTHER" id="PTHR43798:SF31">
    <property type="entry name" value="AB HYDROLASE SUPERFAMILY PROTEIN YCLE"/>
    <property type="match status" value="1"/>
</dbReference>
<dbReference type="Proteomes" id="UP000293995">
    <property type="component" value="Chromosome"/>
</dbReference>
<dbReference type="GO" id="GO:0016020">
    <property type="term" value="C:membrane"/>
    <property type="evidence" value="ECO:0007669"/>
    <property type="project" value="TreeGrafter"/>
</dbReference>
<dbReference type="PRINTS" id="PR00111">
    <property type="entry name" value="ABHYDROLASE"/>
</dbReference>
<keyword evidence="1 3" id="KW-0378">Hydrolase</keyword>
<keyword evidence="4" id="KW-1185">Reference proteome</keyword>
<accession>A0A4P6ELI6</accession>
<evidence type="ECO:0000256" key="1">
    <source>
        <dbReference type="ARBA" id="ARBA00022801"/>
    </source>
</evidence>
<organism evidence="3 4">
    <name type="scientific">Microbacterium protaetiae</name>
    <dbReference type="NCBI Taxonomy" id="2509458"/>
    <lineage>
        <taxon>Bacteria</taxon>
        <taxon>Bacillati</taxon>
        <taxon>Actinomycetota</taxon>
        <taxon>Actinomycetes</taxon>
        <taxon>Micrococcales</taxon>
        <taxon>Microbacteriaceae</taxon>
        <taxon>Microbacterium</taxon>
    </lineage>
</organism>
<dbReference type="InterPro" id="IPR029058">
    <property type="entry name" value="AB_hydrolase_fold"/>
</dbReference>
<dbReference type="InterPro" id="IPR000073">
    <property type="entry name" value="AB_hydrolase_1"/>
</dbReference>